<comment type="pathway">
    <text evidence="2">Cofactor biosynthesis; NAD(+) biosynthesis; nicotinate D-ribonucleotide from quinolinate: step 1/1.</text>
</comment>
<reference evidence="16 17" key="1">
    <citation type="submission" date="2016-04" db="EMBL/GenBank/DDBJ databases">
        <title>Chloroflexus islandicus sp. nov., a thermophilic filamentous anoxygenic phototrophic bacterium from geyser Strokkur (Iceland).</title>
        <authorList>
            <person name="Gaisin V.A."/>
            <person name="Kalashnikov A.M."/>
            <person name="Sukhacheva M.V."/>
            <person name="Grouzdev D.S."/>
            <person name="Ivanov T.M."/>
            <person name="Kuznetsov B."/>
            <person name="Gorlenko V.M."/>
        </authorList>
    </citation>
    <scope>NUCLEOTIDE SEQUENCE [LARGE SCALE GENOMIC DNA]</scope>
    <source>
        <strain evidence="17">isl-2</strain>
    </source>
</reference>
<evidence type="ECO:0000256" key="10">
    <source>
        <dbReference type="ARBA" id="ARBA00047445"/>
    </source>
</evidence>
<dbReference type="InterPro" id="IPR022412">
    <property type="entry name" value="Quinolinate_PRibosylTrfase_N"/>
</dbReference>
<dbReference type="Gene3D" id="3.90.1170.20">
    <property type="entry name" value="Quinolinate phosphoribosyl transferase, N-terminal domain"/>
    <property type="match status" value="1"/>
</dbReference>
<feature type="binding site" evidence="13">
    <location>
        <position position="166"/>
    </location>
    <ligand>
        <name>substrate</name>
    </ligand>
</feature>
<dbReference type="FunFam" id="3.90.1170.20:FF:000001">
    <property type="entry name" value="Nicotinate-nucleotide diphosphorylase (Carboxylating)"/>
    <property type="match status" value="1"/>
</dbReference>
<dbReference type="InterPro" id="IPR027277">
    <property type="entry name" value="NadC/ModD"/>
</dbReference>
<feature type="binding site" evidence="13">
    <location>
        <begin position="265"/>
        <end position="267"/>
    </location>
    <ligand>
        <name>substrate</name>
    </ligand>
</feature>
<dbReference type="RefSeq" id="WP_066784084.1">
    <property type="nucleotide sequence ID" value="NZ_LWQS01000038.1"/>
</dbReference>
<dbReference type="CDD" id="cd01572">
    <property type="entry name" value="QPRTase"/>
    <property type="match status" value="1"/>
</dbReference>
<keyword evidence="7 12" id="KW-0328">Glycosyltransferase</keyword>
<evidence type="ECO:0000256" key="12">
    <source>
        <dbReference type="PIRNR" id="PIRNR006250"/>
    </source>
</evidence>
<feature type="domain" description="Quinolinate phosphoribosyl transferase N-terminal" evidence="15">
    <location>
        <begin position="24"/>
        <end position="109"/>
    </location>
</feature>
<dbReference type="InterPro" id="IPR002638">
    <property type="entry name" value="Quinolinate_PRibosylTrfase_C"/>
</dbReference>
<comment type="similarity">
    <text evidence="3 12">Belongs to the NadC/ModD family.</text>
</comment>
<dbReference type="Gene3D" id="3.20.20.70">
    <property type="entry name" value="Aldolase class I"/>
    <property type="match status" value="1"/>
</dbReference>
<evidence type="ECO:0000256" key="8">
    <source>
        <dbReference type="ARBA" id="ARBA00022679"/>
    </source>
</evidence>
<dbReference type="PIRSF" id="PIRSF006250">
    <property type="entry name" value="NadC_ModD"/>
    <property type="match status" value="1"/>
</dbReference>
<evidence type="ECO:0000259" key="14">
    <source>
        <dbReference type="Pfam" id="PF01729"/>
    </source>
</evidence>
<evidence type="ECO:0000256" key="7">
    <source>
        <dbReference type="ARBA" id="ARBA00022676"/>
    </source>
</evidence>
<feature type="domain" description="Quinolinate phosphoribosyl transferase C-terminal" evidence="14">
    <location>
        <begin position="111"/>
        <end position="280"/>
    </location>
</feature>
<dbReference type="FunFam" id="3.20.20.70:FF:000030">
    <property type="entry name" value="Nicotinate-nucleotide pyrophosphorylase, carboxylating"/>
    <property type="match status" value="1"/>
</dbReference>
<evidence type="ECO:0000256" key="13">
    <source>
        <dbReference type="PIRSR" id="PIRSR006250-1"/>
    </source>
</evidence>
<feature type="binding site" evidence="13">
    <location>
        <position position="221"/>
    </location>
    <ligand>
        <name>substrate</name>
    </ligand>
</feature>
<evidence type="ECO:0000256" key="6">
    <source>
        <dbReference type="ARBA" id="ARBA00022642"/>
    </source>
</evidence>
<dbReference type="OrthoDB" id="9782546at2"/>
<dbReference type="InterPro" id="IPR004393">
    <property type="entry name" value="NadC"/>
</dbReference>
<dbReference type="GO" id="GO:0004514">
    <property type="term" value="F:nicotinate-nucleotide diphosphorylase (carboxylating) activity"/>
    <property type="evidence" value="ECO:0007669"/>
    <property type="project" value="UniProtKB-EC"/>
</dbReference>
<dbReference type="SUPFAM" id="SSF54675">
    <property type="entry name" value="Nicotinate/Quinolinate PRTase N-terminal domain-like"/>
    <property type="match status" value="1"/>
</dbReference>
<comment type="caution">
    <text evidence="16">The sequence shown here is derived from an EMBL/GenBank/DDBJ whole genome shotgun (WGS) entry which is preliminary data.</text>
</comment>
<dbReference type="InterPro" id="IPR037128">
    <property type="entry name" value="Quinolinate_PRibosylTase_N_sf"/>
</dbReference>
<keyword evidence="17" id="KW-1185">Reference proteome</keyword>
<dbReference type="STRING" id="1707952.A6A03_00320"/>
<protein>
    <recommendedName>
        <fullName evidence="11">Probable nicotinate-nucleotide pyrophosphorylase [carboxylating]</fullName>
        <ecNumber evidence="5">2.4.2.19</ecNumber>
    </recommendedName>
    <alternativeName>
        <fullName evidence="9">Quinolinate phosphoribosyltransferase [decarboxylating]</fullName>
    </alternativeName>
</protein>
<evidence type="ECO:0000256" key="11">
    <source>
        <dbReference type="ARBA" id="ARBA00069173"/>
    </source>
</evidence>
<dbReference type="GO" id="GO:0034213">
    <property type="term" value="P:quinolinate catabolic process"/>
    <property type="evidence" value="ECO:0007669"/>
    <property type="project" value="TreeGrafter"/>
</dbReference>
<organism evidence="16 17">
    <name type="scientific">Chloroflexus islandicus</name>
    <dbReference type="NCBI Taxonomy" id="1707952"/>
    <lineage>
        <taxon>Bacteria</taxon>
        <taxon>Bacillati</taxon>
        <taxon>Chloroflexota</taxon>
        <taxon>Chloroflexia</taxon>
        <taxon>Chloroflexales</taxon>
        <taxon>Chloroflexineae</taxon>
        <taxon>Chloroflexaceae</taxon>
        <taxon>Chloroflexus</taxon>
    </lineage>
</organism>
<keyword evidence="8 12" id="KW-0808">Transferase</keyword>
<dbReference type="UniPathway" id="UPA00253">
    <property type="reaction ID" value="UER00331"/>
</dbReference>
<evidence type="ECO:0000313" key="17">
    <source>
        <dbReference type="Proteomes" id="UP000078287"/>
    </source>
</evidence>
<evidence type="ECO:0000256" key="4">
    <source>
        <dbReference type="ARBA" id="ARBA00011218"/>
    </source>
</evidence>
<dbReference type="PANTHER" id="PTHR32179">
    <property type="entry name" value="NICOTINATE-NUCLEOTIDE PYROPHOSPHORYLASE [CARBOXYLATING]"/>
    <property type="match status" value="1"/>
</dbReference>
<dbReference type="SUPFAM" id="SSF51690">
    <property type="entry name" value="Nicotinate/Quinolinate PRTase C-terminal domain-like"/>
    <property type="match status" value="1"/>
</dbReference>
<feature type="binding site" evidence="13">
    <location>
        <begin position="132"/>
        <end position="134"/>
    </location>
    <ligand>
        <name>substrate</name>
    </ligand>
</feature>
<dbReference type="EMBL" id="LWQS01000038">
    <property type="protein sequence ID" value="OAN47225.1"/>
    <property type="molecule type" value="Genomic_DNA"/>
</dbReference>
<dbReference type="Pfam" id="PF01729">
    <property type="entry name" value="QRPTase_C"/>
    <property type="match status" value="1"/>
</dbReference>
<dbReference type="NCBIfam" id="TIGR00078">
    <property type="entry name" value="nadC"/>
    <property type="match status" value="1"/>
</dbReference>
<feature type="binding site" evidence="13">
    <location>
        <position position="200"/>
    </location>
    <ligand>
        <name>substrate</name>
    </ligand>
</feature>
<feature type="binding site" evidence="13">
    <location>
        <position position="99"/>
    </location>
    <ligand>
        <name>substrate</name>
    </ligand>
</feature>
<dbReference type="PANTHER" id="PTHR32179:SF3">
    <property type="entry name" value="NICOTINATE-NUCLEOTIDE PYROPHOSPHORYLASE [CARBOXYLATING]"/>
    <property type="match status" value="1"/>
</dbReference>
<evidence type="ECO:0000256" key="1">
    <source>
        <dbReference type="ARBA" id="ARBA00003237"/>
    </source>
</evidence>
<evidence type="ECO:0000256" key="3">
    <source>
        <dbReference type="ARBA" id="ARBA00009400"/>
    </source>
</evidence>
<feature type="binding site" evidence="13">
    <location>
        <begin position="244"/>
        <end position="246"/>
    </location>
    <ligand>
        <name>substrate</name>
    </ligand>
</feature>
<accession>A0A178MGJ2</accession>
<comment type="subunit">
    <text evidence="4">Hexamer formed by 3 homodimers.</text>
</comment>
<keyword evidence="6" id="KW-0662">Pyridine nucleotide biosynthesis</keyword>
<gene>
    <name evidence="16" type="ORF">A6A03_00320</name>
</gene>
<dbReference type="Pfam" id="PF02749">
    <property type="entry name" value="QRPTase_N"/>
    <property type="match status" value="1"/>
</dbReference>
<dbReference type="GO" id="GO:0005737">
    <property type="term" value="C:cytoplasm"/>
    <property type="evidence" value="ECO:0007669"/>
    <property type="project" value="TreeGrafter"/>
</dbReference>
<name>A0A178MGJ2_9CHLR</name>
<dbReference type="EC" id="2.4.2.19" evidence="5"/>
<comment type="catalytic activity">
    <reaction evidence="10">
        <text>nicotinate beta-D-ribonucleotide + CO2 + diphosphate = quinolinate + 5-phospho-alpha-D-ribose 1-diphosphate + 2 H(+)</text>
        <dbReference type="Rhea" id="RHEA:12733"/>
        <dbReference type="ChEBI" id="CHEBI:15378"/>
        <dbReference type="ChEBI" id="CHEBI:16526"/>
        <dbReference type="ChEBI" id="CHEBI:29959"/>
        <dbReference type="ChEBI" id="CHEBI:33019"/>
        <dbReference type="ChEBI" id="CHEBI:57502"/>
        <dbReference type="ChEBI" id="CHEBI:58017"/>
        <dbReference type="EC" id="2.4.2.19"/>
    </reaction>
</comment>
<feature type="binding site" evidence="13">
    <location>
        <position position="156"/>
    </location>
    <ligand>
        <name>substrate</name>
    </ligand>
</feature>
<evidence type="ECO:0000256" key="2">
    <source>
        <dbReference type="ARBA" id="ARBA00004893"/>
    </source>
</evidence>
<evidence type="ECO:0000313" key="16">
    <source>
        <dbReference type="EMBL" id="OAN47225.1"/>
    </source>
</evidence>
<evidence type="ECO:0000259" key="15">
    <source>
        <dbReference type="Pfam" id="PF02749"/>
    </source>
</evidence>
<comment type="function">
    <text evidence="1">Involved in the catabolism of quinolinic acid (QA).</text>
</comment>
<dbReference type="InterPro" id="IPR036068">
    <property type="entry name" value="Nicotinate_pribotase-like_C"/>
</dbReference>
<evidence type="ECO:0000256" key="9">
    <source>
        <dbReference type="ARBA" id="ARBA00033102"/>
    </source>
</evidence>
<dbReference type="AlphaFoldDB" id="A0A178MGJ2"/>
<dbReference type="GO" id="GO:0009435">
    <property type="term" value="P:NAD+ biosynthetic process"/>
    <property type="evidence" value="ECO:0007669"/>
    <property type="project" value="UniProtKB-UniPathway"/>
</dbReference>
<dbReference type="Proteomes" id="UP000078287">
    <property type="component" value="Unassembled WGS sequence"/>
</dbReference>
<sequence length="283" mass="28980">MELPLHVIDTIVAHALAEDIGSGDLTTLAAIPAAVPMIAHVVTREAGVIAGLPVVVAVFRQLDPSVKVLLHTADGAAVAAGATLAIVTGPARSILSGERVALNLVQRLSGIATLTAQYVAAVAGTRAQILDTRKTTPGLRALEKYAVRMGGGRNHRFGLYDGAMLKDNHLAILAAQGIDLAAAIARVRAQLGPMVRLEVEVESVAAAITAAEAGADLILLDNMPLDQLRAAVQAVAGRAQTEASGGVNLQTVRAIAETGVDYISVGALTHSVRALDIGLDCAA</sequence>
<proteinExistence type="inferred from homology"/>
<evidence type="ECO:0000256" key="5">
    <source>
        <dbReference type="ARBA" id="ARBA00011944"/>
    </source>
</evidence>
<dbReference type="InterPro" id="IPR013785">
    <property type="entry name" value="Aldolase_TIM"/>
</dbReference>